<proteinExistence type="predicted"/>
<dbReference type="InterPro" id="IPR036388">
    <property type="entry name" value="WH-like_DNA-bd_sf"/>
</dbReference>
<feature type="domain" description="HTH marR-type" evidence="1">
    <location>
        <begin position="14"/>
        <end position="149"/>
    </location>
</feature>
<comment type="caution">
    <text evidence="2">The sequence shown here is derived from an EMBL/GenBank/DDBJ whole genome shotgun (WGS) entry which is preliminary data.</text>
</comment>
<keyword evidence="3" id="KW-1185">Reference proteome</keyword>
<dbReference type="InterPro" id="IPR039422">
    <property type="entry name" value="MarR/SlyA-like"/>
</dbReference>
<dbReference type="RefSeq" id="WP_129004636.1">
    <property type="nucleotide sequence ID" value="NZ_SDHZ01000002.1"/>
</dbReference>
<organism evidence="2 3">
    <name type="scientific">Filimonas effusa</name>
    <dbReference type="NCBI Taxonomy" id="2508721"/>
    <lineage>
        <taxon>Bacteria</taxon>
        <taxon>Pseudomonadati</taxon>
        <taxon>Bacteroidota</taxon>
        <taxon>Chitinophagia</taxon>
        <taxon>Chitinophagales</taxon>
        <taxon>Chitinophagaceae</taxon>
        <taxon>Filimonas</taxon>
    </lineage>
</organism>
<evidence type="ECO:0000259" key="1">
    <source>
        <dbReference type="PROSITE" id="PS50995"/>
    </source>
</evidence>
<dbReference type="SUPFAM" id="SSF46785">
    <property type="entry name" value="Winged helix' DNA-binding domain"/>
    <property type="match status" value="1"/>
</dbReference>
<dbReference type="PROSITE" id="PS50995">
    <property type="entry name" value="HTH_MARR_2"/>
    <property type="match status" value="1"/>
</dbReference>
<dbReference type="InterPro" id="IPR000835">
    <property type="entry name" value="HTH_MarR-typ"/>
</dbReference>
<dbReference type="Pfam" id="PF01047">
    <property type="entry name" value="MarR"/>
    <property type="match status" value="1"/>
</dbReference>
<dbReference type="Gene3D" id="1.10.10.10">
    <property type="entry name" value="Winged helix-like DNA-binding domain superfamily/Winged helix DNA-binding domain"/>
    <property type="match status" value="1"/>
</dbReference>
<dbReference type="PANTHER" id="PTHR33164:SF101">
    <property type="entry name" value="TRANSCRIPTIONAL REPRESSOR MPRA"/>
    <property type="match status" value="1"/>
</dbReference>
<reference evidence="2 3" key="1">
    <citation type="submission" date="2019-01" db="EMBL/GenBank/DDBJ databases">
        <title>Filimonas sp. strain TTM-71.</title>
        <authorList>
            <person name="Chen W.-M."/>
        </authorList>
    </citation>
    <scope>NUCLEOTIDE SEQUENCE [LARGE SCALE GENOMIC DNA]</scope>
    <source>
        <strain evidence="2 3">TTM-71</strain>
    </source>
</reference>
<protein>
    <submittedName>
        <fullName evidence="2">MarR family transcriptional regulator</fullName>
    </submittedName>
</protein>
<dbReference type="PANTHER" id="PTHR33164">
    <property type="entry name" value="TRANSCRIPTIONAL REGULATOR, MARR FAMILY"/>
    <property type="match status" value="1"/>
</dbReference>
<evidence type="ECO:0000313" key="2">
    <source>
        <dbReference type="EMBL" id="RXK83584.1"/>
    </source>
</evidence>
<gene>
    <name evidence="2" type="ORF">ESB13_15970</name>
</gene>
<dbReference type="Proteomes" id="UP000290545">
    <property type="component" value="Unassembled WGS sequence"/>
</dbReference>
<dbReference type="GO" id="GO:0006950">
    <property type="term" value="P:response to stress"/>
    <property type="evidence" value="ECO:0007669"/>
    <property type="project" value="TreeGrafter"/>
</dbReference>
<dbReference type="AlphaFoldDB" id="A0A4V1MA14"/>
<evidence type="ECO:0000313" key="3">
    <source>
        <dbReference type="Proteomes" id="UP000290545"/>
    </source>
</evidence>
<dbReference type="InterPro" id="IPR036390">
    <property type="entry name" value="WH_DNA-bd_sf"/>
</dbReference>
<dbReference type="SMART" id="SM00347">
    <property type="entry name" value="HTH_MARR"/>
    <property type="match status" value="1"/>
</dbReference>
<dbReference type="GO" id="GO:0003700">
    <property type="term" value="F:DNA-binding transcription factor activity"/>
    <property type="evidence" value="ECO:0007669"/>
    <property type="project" value="InterPro"/>
</dbReference>
<dbReference type="OrthoDB" id="763883at2"/>
<accession>A0A4V1MA14</accession>
<name>A0A4V1MA14_9BACT</name>
<sequence length="149" mass="17133">MKLETAIQTRGFKNQKVKAVLNIMYTAYQVRCSVSDALKGYGLTPEQYNVLRILKGKHPEQMCVRDIAGRMLERSSNVPRIIDRLEVKKLVKRNTSAEDKRETKITLTLAGINMLDTVNEVMENVNESSCKLNDDELEQLNDLLDRFRD</sequence>
<dbReference type="PRINTS" id="PR00598">
    <property type="entry name" value="HTHMARR"/>
</dbReference>
<dbReference type="EMBL" id="SDHZ01000002">
    <property type="protein sequence ID" value="RXK83584.1"/>
    <property type="molecule type" value="Genomic_DNA"/>
</dbReference>